<dbReference type="EMBL" id="SNXI01000002">
    <property type="protein sequence ID" value="TDP40338.1"/>
    <property type="molecule type" value="Genomic_DNA"/>
</dbReference>
<dbReference type="RefSeq" id="WP_133538795.1">
    <property type="nucleotide sequence ID" value="NZ_SNXI01000002.1"/>
</dbReference>
<dbReference type="Proteomes" id="UP000295531">
    <property type="component" value="Unassembled WGS sequence"/>
</dbReference>
<evidence type="ECO:0000256" key="1">
    <source>
        <dbReference type="ARBA" id="ARBA00002954"/>
    </source>
</evidence>
<dbReference type="GO" id="GO:0016798">
    <property type="term" value="F:hydrolase activity, acting on glycosyl bonds"/>
    <property type="evidence" value="ECO:0007669"/>
    <property type="project" value="UniProtKB-KW"/>
</dbReference>
<evidence type="ECO:0000313" key="13">
    <source>
        <dbReference type="EMBL" id="TDP40338.1"/>
    </source>
</evidence>
<dbReference type="GO" id="GO:0004040">
    <property type="term" value="F:amidase activity"/>
    <property type="evidence" value="ECO:0007669"/>
    <property type="project" value="InterPro"/>
</dbReference>
<dbReference type="PRINTS" id="PR01002">
    <property type="entry name" value="FLGFLGJ"/>
</dbReference>
<dbReference type="PANTHER" id="PTHR33308:SF9">
    <property type="entry name" value="PEPTIDOGLYCAN HYDROLASE FLGJ"/>
    <property type="match status" value="1"/>
</dbReference>
<dbReference type="GO" id="GO:0042597">
    <property type="term" value="C:periplasmic space"/>
    <property type="evidence" value="ECO:0007669"/>
    <property type="project" value="UniProtKB-SubCell"/>
</dbReference>
<reference evidence="13 14" key="1">
    <citation type="submission" date="2019-03" db="EMBL/GenBank/DDBJ databases">
        <title>Freshwater and sediment microbial communities from various areas in North America, analyzing microbe dynamics in response to fracking.</title>
        <authorList>
            <person name="Lamendella R."/>
        </authorList>
    </citation>
    <scope>NUCLEOTIDE SEQUENCE [LARGE SCALE GENOMIC DNA]</scope>
    <source>
        <strain evidence="13 14">18_TX</strain>
    </source>
</reference>
<comment type="subcellular location">
    <subcellularLocation>
        <location evidence="2">Periplasm</location>
    </subcellularLocation>
</comment>
<feature type="domain" description="Mannosyl-glycoprotein endo-beta-N-acetylglucosamidase-like" evidence="12">
    <location>
        <begin position="185"/>
        <end position="339"/>
    </location>
</feature>
<dbReference type="Pfam" id="PF01832">
    <property type="entry name" value="Glucosaminidase"/>
    <property type="match status" value="1"/>
</dbReference>
<keyword evidence="7" id="KW-1005">Bacterial flagellum biogenesis</keyword>
<dbReference type="GO" id="GO:0044780">
    <property type="term" value="P:bacterial-type flagellum assembly"/>
    <property type="evidence" value="ECO:0007669"/>
    <property type="project" value="InterPro"/>
</dbReference>
<evidence type="ECO:0000313" key="14">
    <source>
        <dbReference type="Proteomes" id="UP000295531"/>
    </source>
</evidence>
<evidence type="ECO:0000256" key="9">
    <source>
        <dbReference type="ARBA" id="ARBA00023295"/>
    </source>
</evidence>
<organism evidence="13 14">
    <name type="scientific">Idiomarina aquatica</name>
    <dbReference type="NCBI Taxonomy" id="1327752"/>
    <lineage>
        <taxon>Bacteria</taxon>
        <taxon>Pseudomonadati</taxon>
        <taxon>Pseudomonadota</taxon>
        <taxon>Gammaproteobacteria</taxon>
        <taxon>Alteromonadales</taxon>
        <taxon>Idiomarinaceae</taxon>
        <taxon>Idiomarina</taxon>
    </lineage>
</organism>
<evidence type="ECO:0000256" key="11">
    <source>
        <dbReference type="ARBA" id="ARBA00030835"/>
    </source>
</evidence>
<sequence>MSSSLFDTNASRLFELAPKAQATSGSRFGAGGVGRASGATGAVLDNHSLDSLRKEAFGDNQEAALREAAKQFEAIFLNMVLGSMRKANDVFAEGNMLNSRYGNMYRDMYDQQLTSELSSQGSLGLADMMVKQLSGKADLNRSERYGANLGEARVASNNKVSDQGGIDAGLYYGATRVNTAKLSDGEARFNSPQDFIDAVRPHAEKVAAEHGLNADVLVAQAALETGWGQRMIPGRHGGSSNNLFNIKADQRWSGDKSHVATLEFDGEVAKKERAAFRSYQNVEQSLQDYVEFIKGHPRYQQALQVADDPKQYAQQLQQAGYATDPQYADKIQAVLNRIAL</sequence>
<evidence type="ECO:0000256" key="6">
    <source>
        <dbReference type="ARBA" id="ARBA00022764"/>
    </source>
</evidence>
<keyword evidence="13" id="KW-0966">Cell projection</keyword>
<dbReference type="InterPro" id="IPR019301">
    <property type="entry name" value="Flagellar_prot_FlgJ_N"/>
</dbReference>
<dbReference type="SMART" id="SM00047">
    <property type="entry name" value="LYZ2"/>
    <property type="match status" value="1"/>
</dbReference>
<evidence type="ECO:0000259" key="12">
    <source>
        <dbReference type="SMART" id="SM00047"/>
    </source>
</evidence>
<evidence type="ECO:0000256" key="8">
    <source>
        <dbReference type="ARBA" id="ARBA00022801"/>
    </source>
</evidence>
<dbReference type="NCBIfam" id="TIGR02541">
    <property type="entry name" value="flagell_FlgJ"/>
    <property type="match status" value="1"/>
</dbReference>
<dbReference type="InterPro" id="IPR013377">
    <property type="entry name" value="FlgJ"/>
</dbReference>
<dbReference type="Gene3D" id="1.10.530.10">
    <property type="match status" value="1"/>
</dbReference>
<evidence type="ECO:0000256" key="5">
    <source>
        <dbReference type="ARBA" id="ARBA00013433"/>
    </source>
</evidence>
<dbReference type="GO" id="GO:0071555">
    <property type="term" value="P:cell wall organization"/>
    <property type="evidence" value="ECO:0007669"/>
    <property type="project" value="UniProtKB-KW"/>
</dbReference>
<evidence type="ECO:0000256" key="7">
    <source>
        <dbReference type="ARBA" id="ARBA00022795"/>
    </source>
</evidence>
<evidence type="ECO:0000256" key="2">
    <source>
        <dbReference type="ARBA" id="ARBA00004418"/>
    </source>
</evidence>
<accession>A0A4R6PQS1</accession>
<keyword evidence="14" id="KW-1185">Reference proteome</keyword>
<evidence type="ECO:0000256" key="10">
    <source>
        <dbReference type="ARBA" id="ARBA00023316"/>
    </source>
</evidence>
<dbReference type="AlphaFoldDB" id="A0A4R6PQS1"/>
<comment type="function">
    <text evidence="1">Flagellum-specific muramidase which hydrolyzes the peptidoglycan layer to assemble the rod structure in the periplasmic space.</text>
</comment>
<evidence type="ECO:0000256" key="4">
    <source>
        <dbReference type="ARBA" id="ARBA00007974"/>
    </source>
</evidence>
<dbReference type="InterPro" id="IPR002901">
    <property type="entry name" value="MGlyc_endo_b_GlcNAc-like_dom"/>
</dbReference>
<dbReference type="Pfam" id="PF10135">
    <property type="entry name" value="Rod-binding"/>
    <property type="match status" value="1"/>
</dbReference>
<keyword evidence="6" id="KW-0574">Periplasm</keyword>
<dbReference type="Gene3D" id="2.10.70.40">
    <property type="entry name" value="peptidoglycan hydrolase"/>
    <property type="match status" value="1"/>
</dbReference>
<keyword evidence="8" id="KW-0378">Hydrolase</keyword>
<proteinExistence type="inferred from homology"/>
<keyword evidence="9" id="KW-0326">Glycosidase</keyword>
<gene>
    <name evidence="13" type="ORF">DEU29_102239</name>
</gene>
<keyword evidence="10" id="KW-0961">Cell wall biogenesis/degradation</keyword>
<protein>
    <recommendedName>
        <fullName evidence="5">Peptidoglycan hydrolase FlgJ</fullName>
    </recommendedName>
    <alternativeName>
        <fullName evidence="11">Muramidase FlgJ</fullName>
    </alternativeName>
</protein>
<keyword evidence="13" id="KW-0969">Cilium</keyword>
<dbReference type="InterPro" id="IPR051056">
    <property type="entry name" value="Glycosyl_Hydrolase_73"/>
</dbReference>
<dbReference type="PANTHER" id="PTHR33308">
    <property type="entry name" value="PEPTIDOGLYCAN HYDROLASE FLGJ"/>
    <property type="match status" value="1"/>
</dbReference>
<evidence type="ECO:0000256" key="3">
    <source>
        <dbReference type="ARBA" id="ARBA00006880"/>
    </source>
</evidence>
<comment type="similarity">
    <text evidence="3">In the N-terminal section; belongs to the FlgJ family.</text>
</comment>
<name>A0A4R6PQS1_9GAMM</name>
<comment type="similarity">
    <text evidence="4">In the C-terminal section; belongs to the glycosyl hydrolase 73 family.</text>
</comment>
<dbReference type="OrthoDB" id="289937at2"/>
<keyword evidence="13" id="KW-0282">Flagellum</keyword>
<comment type="caution">
    <text evidence="13">The sequence shown here is derived from an EMBL/GenBank/DDBJ whole genome shotgun (WGS) entry which is preliminary data.</text>
</comment>
<dbReference type="GO" id="GO:0071973">
    <property type="term" value="P:bacterial-type flagellum-dependent cell motility"/>
    <property type="evidence" value="ECO:0007669"/>
    <property type="project" value="TreeGrafter"/>
</dbReference>